<dbReference type="InterPro" id="IPR043504">
    <property type="entry name" value="Peptidase_S1_PA_chymotrypsin"/>
</dbReference>
<comment type="similarity">
    <text evidence="1">Belongs to the peptidase S1 family.</text>
</comment>
<feature type="chain" id="PRO_5030869440" evidence="3">
    <location>
        <begin position="25"/>
        <end position="246"/>
    </location>
</feature>
<gene>
    <name evidence="5" type="ORF">F4559_001359</name>
</gene>
<dbReference type="GO" id="GO:0004252">
    <property type="term" value="F:serine-type endopeptidase activity"/>
    <property type="evidence" value="ECO:0007669"/>
    <property type="project" value="InterPro"/>
</dbReference>
<dbReference type="CDD" id="cd00190">
    <property type="entry name" value="Tryp_SPc"/>
    <property type="match status" value="1"/>
</dbReference>
<dbReference type="SMART" id="SM00020">
    <property type="entry name" value="Tryp_SPc"/>
    <property type="match status" value="1"/>
</dbReference>
<keyword evidence="3" id="KW-0732">Signal</keyword>
<sequence length="246" mass="25443">MRTLLRALTASLLVLALVTPPATADPRIVGGQVVTDIAEAPWMVALVTTAGRHVCGGTLIAPALVATAAHCVATYRAEDLLVVGGRADLSKPVGIVSRTTQIVLNPAYKTAQIGADAALLYTTSTFPYPVLTVPSRSETYLYTPGTVGTVLGWGRTFENGPGSLQLRKALVPIVSDAECAAAYKEYVPKAHVCAGFPEGGVDACQGDSGGPLVVNGRLAGIVSWGTGCARPGKPGVYTRVTSYVSY</sequence>
<feature type="signal peptide" evidence="3">
    <location>
        <begin position="1"/>
        <end position="24"/>
    </location>
</feature>
<proteinExistence type="inferred from homology"/>
<accession>A0A7W7T021</accession>
<evidence type="ECO:0000256" key="1">
    <source>
        <dbReference type="ARBA" id="ARBA00007664"/>
    </source>
</evidence>
<keyword evidence="5" id="KW-0645">Protease</keyword>
<dbReference type="Pfam" id="PF00089">
    <property type="entry name" value="Trypsin"/>
    <property type="match status" value="1"/>
</dbReference>
<dbReference type="RefSeq" id="WP_184666745.1">
    <property type="nucleotide sequence ID" value="NZ_BAABAI010000025.1"/>
</dbReference>
<dbReference type="InterPro" id="IPR050430">
    <property type="entry name" value="Peptidase_S1"/>
</dbReference>
<dbReference type="FunFam" id="2.40.10.10:FF:000002">
    <property type="entry name" value="Transmembrane protease serine"/>
    <property type="match status" value="1"/>
</dbReference>
<dbReference type="EMBL" id="JACHJS010000001">
    <property type="protein sequence ID" value="MBB4964000.1"/>
    <property type="molecule type" value="Genomic_DNA"/>
</dbReference>
<evidence type="ECO:0000313" key="5">
    <source>
        <dbReference type="EMBL" id="MBB4964000.1"/>
    </source>
</evidence>
<dbReference type="PRINTS" id="PR00722">
    <property type="entry name" value="CHYMOTRYPSIN"/>
</dbReference>
<dbReference type="PROSITE" id="PS50240">
    <property type="entry name" value="TRYPSIN_DOM"/>
    <property type="match status" value="1"/>
</dbReference>
<keyword evidence="5" id="KW-0378">Hydrolase</keyword>
<dbReference type="PANTHER" id="PTHR24276">
    <property type="entry name" value="POLYSERASE-RELATED"/>
    <property type="match status" value="1"/>
</dbReference>
<name>A0A7W7T021_9PSEU</name>
<evidence type="ECO:0000259" key="4">
    <source>
        <dbReference type="PROSITE" id="PS50240"/>
    </source>
</evidence>
<evidence type="ECO:0000256" key="3">
    <source>
        <dbReference type="SAM" id="SignalP"/>
    </source>
</evidence>
<dbReference type="InterPro" id="IPR001314">
    <property type="entry name" value="Peptidase_S1A"/>
</dbReference>
<dbReference type="SUPFAM" id="SSF50494">
    <property type="entry name" value="Trypsin-like serine proteases"/>
    <property type="match status" value="1"/>
</dbReference>
<dbReference type="Gene3D" id="2.40.10.10">
    <property type="entry name" value="Trypsin-like serine proteases"/>
    <property type="match status" value="2"/>
</dbReference>
<dbReference type="PROSITE" id="PS00135">
    <property type="entry name" value="TRYPSIN_SER"/>
    <property type="match status" value="1"/>
</dbReference>
<dbReference type="InterPro" id="IPR009003">
    <property type="entry name" value="Peptidase_S1_PA"/>
</dbReference>
<keyword evidence="2" id="KW-1015">Disulfide bond</keyword>
<protein>
    <submittedName>
        <fullName evidence="5">Secreted trypsin-like serine protease</fullName>
    </submittedName>
</protein>
<dbReference type="InterPro" id="IPR033116">
    <property type="entry name" value="TRYPSIN_SER"/>
</dbReference>
<comment type="caution">
    <text evidence="5">The sequence shown here is derived from an EMBL/GenBank/DDBJ whole genome shotgun (WGS) entry which is preliminary data.</text>
</comment>
<dbReference type="PANTHER" id="PTHR24276:SF98">
    <property type="entry name" value="FI18310P1-RELATED"/>
    <property type="match status" value="1"/>
</dbReference>
<dbReference type="Proteomes" id="UP000542674">
    <property type="component" value="Unassembled WGS sequence"/>
</dbReference>
<dbReference type="GO" id="GO:0006508">
    <property type="term" value="P:proteolysis"/>
    <property type="evidence" value="ECO:0007669"/>
    <property type="project" value="UniProtKB-KW"/>
</dbReference>
<organism evidence="5 6">
    <name type="scientific">Saccharothrix violaceirubra</name>
    <dbReference type="NCBI Taxonomy" id="413306"/>
    <lineage>
        <taxon>Bacteria</taxon>
        <taxon>Bacillati</taxon>
        <taxon>Actinomycetota</taxon>
        <taxon>Actinomycetes</taxon>
        <taxon>Pseudonocardiales</taxon>
        <taxon>Pseudonocardiaceae</taxon>
        <taxon>Saccharothrix</taxon>
    </lineage>
</organism>
<feature type="domain" description="Peptidase S1" evidence="4">
    <location>
        <begin position="28"/>
        <end position="246"/>
    </location>
</feature>
<evidence type="ECO:0000256" key="2">
    <source>
        <dbReference type="ARBA" id="ARBA00023157"/>
    </source>
</evidence>
<dbReference type="AlphaFoldDB" id="A0A7W7T021"/>
<reference evidence="5 6" key="1">
    <citation type="submission" date="2020-08" db="EMBL/GenBank/DDBJ databases">
        <title>Sequencing the genomes of 1000 actinobacteria strains.</title>
        <authorList>
            <person name="Klenk H.-P."/>
        </authorList>
    </citation>
    <scope>NUCLEOTIDE SEQUENCE [LARGE SCALE GENOMIC DNA]</scope>
    <source>
        <strain evidence="5 6">DSM 45084</strain>
    </source>
</reference>
<dbReference type="InterPro" id="IPR001254">
    <property type="entry name" value="Trypsin_dom"/>
</dbReference>
<keyword evidence="6" id="KW-1185">Reference proteome</keyword>
<evidence type="ECO:0000313" key="6">
    <source>
        <dbReference type="Proteomes" id="UP000542674"/>
    </source>
</evidence>